<feature type="region of interest" description="Disordered" evidence="1">
    <location>
        <begin position="116"/>
        <end position="298"/>
    </location>
</feature>
<proteinExistence type="predicted"/>
<evidence type="ECO:0000313" key="4">
    <source>
        <dbReference type="Proteomes" id="UP000730591"/>
    </source>
</evidence>
<keyword evidence="2" id="KW-0812">Transmembrane</keyword>
<organism evidence="3 4">
    <name type="scientific">Streptomyces composti</name>
    <dbReference type="NCBI Taxonomy" id="2720025"/>
    <lineage>
        <taxon>Bacteria</taxon>
        <taxon>Bacillati</taxon>
        <taxon>Actinomycetota</taxon>
        <taxon>Actinomycetes</taxon>
        <taxon>Kitasatosporales</taxon>
        <taxon>Streptomycetaceae</taxon>
        <taxon>Streptomyces</taxon>
    </lineage>
</organism>
<evidence type="ECO:0000256" key="2">
    <source>
        <dbReference type="SAM" id="Phobius"/>
    </source>
</evidence>
<accession>A0ABX1A697</accession>
<feature type="compositionally biased region" description="Basic and acidic residues" evidence="1">
    <location>
        <begin position="163"/>
        <end position="183"/>
    </location>
</feature>
<name>A0ABX1A697_9ACTN</name>
<feature type="region of interest" description="Disordered" evidence="1">
    <location>
        <begin position="63"/>
        <end position="89"/>
    </location>
</feature>
<evidence type="ECO:0000256" key="1">
    <source>
        <dbReference type="SAM" id="MobiDB-lite"/>
    </source>
</evidence>
<feature type="compositionally biased region" description="Low complexity" evidence="1">
    <location>
        <begin position="218"/>
        <end position="245"/>
    </location>
</feature>
<sequence length="298" mass="30193">MGERHSGQTFSGRRHADGRTGVFDEAAPECDEAALEQHLAAAVRRSAPSDPAEAEQRALAAFRAARDSGAHRARTRRRDDWRPRRRRLGGHSVKALLGVVLGGLTLSGVAVAGIGAPGSGQDAPAGRDRATIPSSPRSSAPPTGRPAPGAAAGGTSDTSRPAPARDTEAHCRAHERIRDRGEVLKSPAWQRLLTATHGTDNADAPCAGLTGKRAAGPSGDAKSSESAGSSEGAGGADIPDAAGPAEEVSTPQIPEKRPTRPAGDATGTGNLPAPGRGGGSEDESDDRGGPVRQAGGTP</sequence>
<dbReference type="RefSeq" id="WP_167993595.1">
    <property type="nucleotide sequence ID" value="NZ_JAATEM010000011.1"/>
</dbReference>
<keyword evidence="2" id="KW-1133">Transmembrane helix</keyword>
<comment type="caution">
    <text evidence="3">The sequence shown here is derived from an EMBL/GenBank/DDBJ whole genome shotgun (WGS) entry which is preliminary data.</text>
</comment>
<gene>
    <name evidence="3" type="ORF">HCJ93_10920</name>
</gene>
<keyword evidence="2" id="KW-0472">Membrane</keyword>
<reference evidence="3 4" key="1">
    <citation type="submission" date="2020-03" db="EMBL/GenBank/DDBJ databases">
        <title>WGS of actinomycetes isolated from Thailand.</title>
        <authorList>
            <person name="Thawai C."/>
        </authorList>
    </citation>
    <scope>NUCLEOTIDE SEQUENCE [LARGE SCALE GENOMIC DNA]</scope>
    <source>
        <strain evidence="3 4">SBST2-5</strain>
    </source>
</reference>
<feature type="transmembrane region" description="Helical" evidence="2">
    <location>
        <begin position="95"/>
        <end position="116"/>
    </location>
</feature>
<keyword evidence="4" id="KW-1185">Reference proteome</keyword>
<dbReference type="EMBL" id="JAATEM010000011">
    <property type="protein sequence ID" value="NJP50567.1"/>
    <property type="molecule type" value="Genomic_DNA"/>
</dbReference>
<protein>
    <submittedName>
        <fullName evidence="3">Uncharacterized protein</fullName>
    </submittedName>
</protein>
<feature type="compositionally biased region" description="Low complexity" evidence="1">
    <location>
        <begin position="131"/>
        <end position="160"/>
    </location>
</feature>
<dbReference type="Proteomes" id="UP000730591">
    <property type="component" value="Unassembled WGS sequence"/>
</dbReference>
<feature type="region of interest" description="Disordered" evidence="1">
    <location>
        <begin position="1"/>
        <end position="27"/>
    </location>
</feature>
<evidence type="ECO:0000313" key="3">
    <source>
        <dbReference type="EMBL" id="NJP50567.1"/>
    </source>
</evidence>